<dbReference type="GO" id="GO:0007015">
    <property type="term" value="P:actin filament organization"/>
    <property type="evidence" value="ECO:0007669"/>
    <property type="project" value="InterPro"/>
</dbReference>
<evidence type="ECO:0000256" key="5">
    <source>
        <dbReference type="SAM" id="MobiDB-lite"/>
    </source>
</evidence>
<evidence type="ECO:0000313" key="6">
    <source>
        <dbReference type="EMBL" id="CAG8460068.1"/>
    </source>
</evidence>
<dbReference type="Gene3D" id="1.20.5.520">
    <property type="entry name" value="Single helix bin"/>
    <property type="match status" value="1"/>
</dbReference>
<feature type="region of interest" description="Disordered" evidence="5">
    <location>
        <begin position="29"/>
        <end position="56"/>
    </location>
</feature>
<evidence type="ECO:0000256" key="1">
    <source>
        <dbReference type="ARBA" id="ARBA00004245"/>
    </source>
</evidence>
<accession>A0A9N8VMI6</accession>
<dbReference type="AlphaFoldDB" id="A0A9N8VMI6"/>
<dbReference type="EMBL" id="CAJVPK010000148">
    <property type="protein sequence ID" value="CAG8460068.1"/>
    <property type="molecule type" value="Genomic_DNA"/>
</dbReference>
<dbReference type="OrthoDB" id="2437348at2759"/>
<evidence type="ECO:0000256" key="3">
    <source>
        <dbReference type="ARBA" id="ARBA00022490"/>
    </source>
</evidence>
<dbReference type="InterPro" id="IPR038386">
    <property type="entry name" value="Beta-thymosin_sf"/>
</dbReference>
<keyword evidence="7" id="KW-1185">Reference proteome</keyword>
<protein>
    <submittedName>
        <fullName evidence="6">9516_t:CDS:1</fullName>
    </submittedName>
</protein>
<comment type="subcellular location">
    <subcellularLocation>
        <location evidence="1">Cytoplasm</location>
        <location evidence="1">Cytoskeleton</location>
    </subcellularLocation>
</comment>
<keyword evidence="3" id="KW-0963">Cytoplasm</keyword>
<keyword evidence="4" id="KW-0206">Cytoskeleton</keyword>
<proteinExistence type="inferred from homology"/>
<dbReference type="GO" id="GO:0005856">
    <property type="term" value="C:cytoskeleton"/>
    <property type="evidence" value="ECO:0007669"/>
    <property type="project" value="UniProtKB-SubCell"/>
</dbReference>
<gene>
    <name evidence="6" type="ORF">DEBURN_LOCUS2631</name>
</gene>
<organism evidence="6 7">
    <name type="scientific">Diversispora eburnea</name>
    <dbReference type="NCBI Taxonomy" id="1213867"/>
    <lineage>
        <taxon>Eukaryota</taxon>
        <taxon>Fungi</taxon>
        <taxon>Fungi incertae sedis</taxon>
        <taxon>Mucoromycota</taxon>
        <taxon>Glomeromycotina</taxon>
        <taxon>Glomeromycetes</taxon>
        <taxon>Diversisporales</taxon>
        <taxon>Diversisporaceae</taxon>
        <taxon>Diversispora</taxon>
    </lineage>
</organism>
<comment type="similarity">
    <text evidence="2">Belongs to the thymosin beta family.</text>
</comment>
<reference evidence="6" key="1">
    <citation type="submission" date="2021-06" db="EMBL/GenBank/DDBJ databases">
        <authorList>
            <person name="Kallberg Y."/>
            <person name="Tangrot J."/>
            <person name="Rosling A."/>
        </authorList>
    </citation>
    <scope>NUCLEOTIDE SEQUENCE</scope>
    <source>
        <strain evidence="6">AZ414A</strain>
    </source>
</reference>
<comment type="caution">
    <text evidence="6">The sequence shown here is derived from an EMBL/GenBank/DDBJ whole genome shotgun (WGS) entry which is preliminary data.</text>
</comment>
<dbReference type="InterPro" id="IPR001152">
    <property type="entry name" value="Beta-thymosin"/>
</dbReference>
<dbReference type="Proteomes" id="UP000789706">
    <property type="component" value="Unassembled WGS sequence"/>
</dbReference>
<evidence type="ECO:0000256" key="4">
    <source>
        <dbReference type="ARBA" id="ARBA00023212"/>
    </source>
</evidence>
<dbReference type="Pfam" id="PF01290">
    <property type="entry name" value="Thymosin"/>
    <property type="match status" value="1"/>
</dbReference>
<dbReference type="GO" id="GO:0003785">
    <property type="term" value="F:actin monomer binding"/>
    <property type="evidence" value="ECO:0007669"/>
    <property type="project" value="InterPro"/>
</dbReference>
<evidence type="ECO:0000256" key="2">
    <source>
        <dbReference type="ARBA" id="ARBA00009511"/>
    </source>
</evidence>
<sequence length="56" mass="6590">MEKDKPSTNPMVHEIEVKAEDIKKKLKHVETQEKSILPTKEDIEQEKKDDDKNESK</sequence>
<name>A0A9N8VMI6_9GLOM</name>
<evidence type="ECO:0000313" key="7">
    <source>
        <dbReference type="Proteomes" id="UP000789706"/>
    </source>
</evidence>